<name>A0A9P9WLG8_9PEZI</name>
<dbReference type="PANTHER" id="PTHR10285">
    <property type="entry name" value="URIDINE KINASE"/>
    <property type="match status" value="1"/>
</dbReference>
<sequence length="237" mass="26534">MEEQVTRLVSQAWERYQKAPEDHRFMIAIAGIPGSGKTTLSQRVTNQLNALHQASHPGSDPIAIFVPMDGYHYTRAILDQMPDPVKAHARRGAEFTFDGESYLKLIQALRVPLDRAITQSIYAPSFDHAVKDPVDNDIEIKPEHRIVVFEGNYVCLDRKPWSEAAALMDLRWFVEVDRTVARERLAARHVKAGIVDTLAGGYERADTNDLPNGDEINALKIGNMDGTVVSKEDQGWA</sequence>
<dbReference type="InterPro" id="IPR006083">
    <property type="entry name" value="PRK/URK"/>
</dbReference>
<proteinExistence type="predicted"/>
<dbReference type="Gene3D" id="3.40.50.300">
    <property type="entry name" value="P-loop containing nucleotide triphosphate hydrolases"/>
    <property type="match status" value="1"/>
</dbReference>
<dbReference type="Pfam" id="PF00485">
    <property type="entry name" value="PRK"/>
    <property type="match status" value="1"/>
</dbReference>
<gene>
    <name evidence="2" type="ORF">JX265_006866</name>
</gene>
<dbReference type="GO" id="GO:0016301">
    <property type="term" value="F:kinase activity"/>
    <property type="evidence" value="ECO:0007669"/>
    <property type="project" value="InterPro"/>
</dbReference>
<dbReference type="OrthoDB" id="6362633at2759"/>
<evidence type="ECO:0000313" key="2">
    <source>
        <dbReference type="EMBL" id="KAI1868887.1"/>
    </source>
</evidence>
<comment type="caution">
    <text evidence="2">The sequence shown here is derived from an EMBL/GenBank/DDBJ whole genome shotgun (WGS) entry which is preliminary data.</text>
</comment>
<dbReference type="EMBL" id="JAFIMR010000016">
    <property type="protein sequence ID" value="KAI1868887.1"/>
    <property type="molecule type" value="Genomic_DNA"/>
</dbReference>
<evidence type="ECO:0000259" key="1">
    <source>
        <dbReference type="Pfam" id="PF00485"/>
    </source>
</evidence>
<evidence type="ECO:0000313" key="3">
    <source>
        <dbReference type="Proteomes" id="UP000829685"/>
    </source>
</evidence>
<reference evidence="2" key="1">
    <citation type="submission" date="2021-03" db="EMBL/GenBank/DDBJ databases">
        <title>Revisited historic fungal species revealed as producer of novel bioactive compounds through whole genome sequencing and comparative genomics.</title>
        <authorList>
            <person name="Vignolle G.A."/>
            <person name="Hochenegger N."/>
            <person name="Mach R.L."/>
            <person name="Mach-Aigner A.R."/>
            <person name="Javad Rahimi M."/>
            <person name="Salim K.A."/>
            <person name="Chan C.M."/>
            <person name="Lim L.B.L."/>
            <person name="Cai F."/>
            <person name="Druzhinina I.S."/>
            <person name="U'Ren J.M."/>
            <person name="Derntl C."/>
        </authorList>
    </citation>
    <scope>NUCLEOTIDE SEQUENCE</scope>
    <source>
        <strain evidence="2">TUCIM 5799</strain>
    </source>
</reference>
<dbReference type="AlphaFoldDB" id="A0A9P9WLG8"/>
<dbReference type="SUPFAM" id="SSF52540">
    <property type="entry name" value="P-loop containing nucleoside triphosphate hydrolases"/>
    <property type="match status" value="1"/>
</dbReference>
<dbReference type="InterPro" id="IPR027417">
    <property type="entry name" value="P-loop_NTPase"/>
</dbReference>
<organism evidence="2 3">
    <name type="scientific">Neoarthrinium moseri</name>
    <dbReference type="NCBI Taxonomy" id="1658444"/>
    <lineage>
        <taxon>Eukaryota</taxon>
        <taxon>Fungi</taxon>
        <taxon>Dikarya</taxon>
        <taxon>Ascomycota</taxon>
        <taxon>Pezizomycotina</taxon>
        <taxon>Sordariomycetes</taxon>
        <taxon>Xylariomycetidae</taxon>
        <taxon>Amphisphaeriales</taxon>
        <taxon>Apiosporaceae</taxon>
        <taxon>Neoarthrinium</taxon>
    </lineage>
</organism>
<accession>A0A9P9WLG8</accession>
<protein>
    <recommendedName>
        <fullName evidence="1">Phosphoribulokinase/uridine kinase domain-containing protein</fullName>
    </recommendedName>
</protein>
<dbReference type="Proteomes" id="UP000829685">
    <property type="component" value="Unassembled WGS sequence"/>
</dbReference>
<feature type="domain" description="Phosphoribulokinase/uridine kinase" evidence="1">
    <location>
        <begin position="26"/>
        <end position="181"/>
    </location>
</feature>
<keyword evidence="3" id="KW-1185">Reference proteome</keyword>
<dbReference type="GO" id="GO:0005524">
    <property type="term" value="F:ATP binding"/>
    <property type="evidence" value="ECO:0007669"/>
    <property type="project" value="InterPro"/>
</dbReference>